<dbReference type="InterPro" id="IPR003660">
    <property type="entry name" value="HAMP_dom"/>
</dbReference>
<keyword evidence="4" id="KW-0802">TPR repeat</keyword>
<dbReference type="InterPro" id="IPR004089">
    <property type="entry name" value="MCPsignal_dom"/>
</dbReference>
<evidence type="ECO:0000256" key="1">
    <source>
        <dbReference type="ARBA" id="ARBA00023224"/>
    </source>
</evidence>
<evidence type="ECO:0000256" key="7">
    <source>
        <dbReference type="SAM" id="Phobius"/>
    </source>
</evidence>
<dbReference type="RefSeq" id="WP_169362260.1">
    <property type="nucleotide sequence ID" value="NZ_JAAVJL010000001.1"/>
</dbReference>
<dbReference type="Pfam" id="PF00015">
    <property type="entry name" value="MCPsignal"/>
    <property type="match status" value="1"/>
</dbReference>
<keyword evidence="11" id="KW-1185">Reference proteome</keyword>
<dbReference type="SUPFAM" id="SSF48452">
    <property type="entry name" value="TPR-like"/>
    <property type="match status" value="1"/>
</dbReference>
<accession>A0ABX1LM46</accession>
<evidence type="ECO:0000313" key="11">
    <source>
        <dbReference type="Proteomes" id="UP000738376"/>
    </source>
</evidence>
<keyword evidence="1 3" id="KW-0807">Transducer</keyword>
<feature type="domain" description="HAMP" evidence="9">
    <location>
        <begin position="641"/>
        <end position="696"/>
    </location>
</feature>
<evidence type="ECO:0000256" key="4">
    <source>
        <dbReference type="PROSITE-ProRule" id="PRU00339"/>
    </source>
</evidence>
<protein>
    <submittedName>
        <fullName evidence="10">HAMP domain-containing protein</fullName>
    </submittedName>
</protein>
<dbReference type="Gene3D" id="1.25.40.10">
    <property type="entry name" value="Tetratricopeptide repeat domain"/>
    <property type="match status" value="1"/>
</dbReference>
<keyword evidence="7" id="KW-0812">Transmembrane</keyword>
<dbReference type="EMBL" id="JAAVJL010000001">
    <property type="protein sequence ID" value="NMF57199.1"/>
    <property type="molecule type" value="Genomic_DNA"/>
</dbReference>
<dbReference type="PANTHER" id="PTHR32089">
    <property type="entry name" value="METHYL-ACCEPTING CHEMOTAXIS PROTEIN MCPB"/>
    <property type="match status" value="1"/>
</dbReference>
<dbReference type="Gene3D" id="1.10.287.950">
    <property type="entry name" value="Methyl-accepting chemotaxis protein"/>
    <property type="match status" value="1"/>
</dbReference>
<dbReference type="PANTHER" id="PTHR32089:SF114">
    <property type="entry name" value="METHYL-ACCEPTING CHEMOTAXIS PROTEIN MCPB"/>
    <property type="match status" value="1"/>
</dbReference>
<feature type="region of interest" description="Disordered" evidence="6">
    <location>
        <begin position="241"/>
        <end position="261"/>
    </location>
</feature>
<name>A0ABX1LM46_9CYAN</name>
<dbReference type="PROSITE" id="PS50005">
    <property type="entry name" value="TPR"/>
    <property type="match status" value="1"/>
</dbReference>
<feature type="coiled-coil region" evidence="5">
    <location>
        <begin position="748"/>
        <end position="775"/>
    </location>
</feature>
<comment type="caution">
    <text evidence="10">The sequence shown here is derived from an EMBL/GenBank/DDBJ whole genome shotgun (WGS) entry which is preliminary data.</text>
</comment>
<reference evidence="10 11" key="1">
    <citation type="submission" date="2020-03" db="EMBL/GenBank/DDBJ databases">
        <title>Draft Genome Sequence of 2-Methylisoborneol Producing Pseudanabaena yagii Strain GIHE-NHR1 Isolated from North Han River in South Korea.</title>
        <authorList>
            <person name="Jeong J."/>
        </authorList>
    </citation>
    <scope>NUCLEOTIDE SEQUENCE [LARGE SCALE GENOMIC DNA]</scope>
    <source>
        <strain evidence="10 11">GIHE-NHR1</strain>
    </source>
</reference>
<keyword evidence="7" id="KW-1133">Transmembrane helix</keyword>
<evidence type="ECO:0000256" key="3">
    <source>
        <dbReference type="PROSITE-ProRule" id="PRU00284"/>
    </source>
</evidence>
<proteinExistence type="inferred from homology"/>
<dbReference type="PROSITE" id="PS50111">
    <property type="entry name" value="CHEMOTAXIS_TRANSDUC_2"/>
    <property type="match status" value="1"/>
</dbReference>
<evidence type="ECO:0000259" key="8">
    <source>
        <dbReference type="PROSITE" id="PS50111"/>
    </source>
</evidence>
<comment type="similarity">
    <text evidence="2">Belongs to the methyl-accepting chemotaxis (MCP) protein family.</text>
</comment>
<dbReference type="SMART" id="SM00283">
    <property type="entry name" value="MA"/>
    <property type="match status" value="1"/>
</dbReference>
<dbReference type="InterPro" id="IPR011990">
    <property type="entry name" value="TPR-like_helical_dom_sf"/>
</dbReference>
<feature type="repeat" description="TPR" evidence="4">
    <location>
        <begin position="2"/>
        <end position="35"/>
    </location>
</feature>
<dbReference type="InterPro" id="IPR019734">
    <property type="entry name" value="TPR_rpt"/>
</dbReference>
<feature type="coiled-coil region" evidence="5">
    <location>
        <begin position="688"/>
        <end position="715"/>
    </location>
</feature>
<keyword evidence="7" id="KW-0472">Membrane</keyword>
<feature type="compositionally biased region" description="Basic and acidic residues" evidence="6">
    <location>
        <begin position="99"/>
        <end position="111"/>
    </location>
</feature>
<evidence type="ECO:0000256" key="5">
    <source>
        <dbReference type="SAM" id="Coils"/>
    </source>
</evidence>
<evidence type="ECO:0000259" key="9">
    <source>
        <dbReference type="PROSITE" id="PS50885"/>
    </source>
</evidence>
<keyword evidence="5" id="KW-0175">Coiled coil</keyword>
<dbReference type="PROSITE" id="PS50885">
    <property type="entry name" value="HAMP"/>
    <property type="match status" value="1"/>
</dbReference>
<organism evidence="10 11">
    <name type="scientific">Pseudanabaena yagii GIHE-NHR1</name>
    <dbReference type="NCBI Taxonomy" id="2722753"/>
    <lineage>
        <taxon>Bacteria</taxon>
        <taxon>Bacillati</taxon>
        <taxon>Cyanobacteriota</taxon>
        <taxon>Cyanophyceae</taxon>
        <taxon>Pseudanabaenales</taxon>
        <taxon>Pseudanabaenaceae</taxon>
        <taxon>Pseudanabaena</taxon>
        <taxon>Pseudanabaena yagii</taxon>
    </lineage>
</organism>
<gene>
    <name evidence="10" type="ORF">HC246_03990</name>
</gene>
<feature type="domain" description="Methyl-accepting transducer" evidence="8">
    <location>
        <begin position="819"/>
        <end position="1055"/>
    </location>
</feature>
<sequence length="1092" mass="118158">MMTAQYQAALHSYAEGRYEEAMQQFSELLYEDPRNPKLHIWLGATFRKAGKIEYAKVQYQQVLTLTDDPDLLDLASTSLAQIQNKLAHSAQKTESQKAIPKDLDSSHKLHDSSSQQEITQVMHPQSNAILGISRLVDNAIASNSDLAESSGDETLLASNSSILSNNNVSKPQTAIKVSNGLVPPPPAIAALLENKQQTIIPDEPASESFIFSDEPTERSTNSSAPPSITASILQDTIANLQNSNPQDKKTKKSKKKKPQVEFPPLESEVFIDAGEQGNLAEVVSNKSATSANSAIALEDMLKFSTVGQKITLWGALVATIPAVILGVTAYKVGDGLLLTKVKQGQQSEAISLAKTTENFLHRQTSDVGVLKTLLVSAEVGQNTLQNAGQNTITTNPSESNKTIKLLASLPINQQRQYKQLLTNRLNLYSQAYPQYTSIAIFSTNGELLAQSNNSKTLQTINPNLLNKAATADNVLIGNPVVDKDGTYLYAVTSVKSSVSQKVGMILQVEIPVKSLVSELSNNRNSNGGSNFYVIDNANKYIASSQPVTLAEDALTDFAMLPSLRSLPSNDLPEIVKGDRNPQILAYAPISNMQSYGMAWDIVTTIDKATAISGNQNLLLVIGIGIAATPLLVAAIAYALSRRLSNRLKDIRSALRDLSRGNTDISFGTLSVEGNDELADISLSINKMSDQFQVMMQKQEQERQRLQAQVVKMFKVLSKLAREEKQEVQEDDLSDQKIMQLGKKIRGEMVQRNAEVESYRQQKSDLQAQLMQMLKDVQALADGDLTVATKSIDGNLNNVSIFFDDVIRGLQNIVGQVKSSASQVNLSLGQNEQAIANLTSVSQRQVDTVTRSLNTVQMAKISANSITTNSQNVLKSSQMVAEKLSESDRSIDAVMTKVGELQGTVANTAKRVKHLGEVSQKIAKAISAINEIAIKTNFLAINATLEASRSGDMGNGFAMVAEEVGELAARSVAATKEVEGLLNSIQTEANAVMMAVESGSNQAAESATLAISAKDSLLQISHISQQIDELVSSISDATISQVQTSEGVANLMKDISHIAKRNLAASSEVSKFLKSTKRYSGDLQQALAQFKTR</sequence>
<dbReference type="Proteomes" id="UP000738376">
    <property type="component" value="Unassembled WGS sequence"/>
</dbReference>
<dbReference type="SUPFAM" id="SSF58104">
    <property type="entry name" value="Methyl-accepting chemotaxis protein (MCP) signaling domain"/>
    <property type="match status" value="1"/>
</dbReference>
<evidence type="ECO:0000256" key="6">
    <source>
        <dbReference type="SAM" id="MobiDB-lite"/>
    </source>
</evidence>
<evidence type="ECO:0000313" key="10">
    <source>
        <dbReference type="EMBL" id="NMF57199.1"/>
    </source>
</evidence>
<evidence type="ECO:0000256" key="2">
    <source>
        <dbReference type="ARBA" id="ARBA00029447"/>
    </source>
</evidence>
<dbReference type="Pfam" id="PF00672">
    <property type="entry name" value="HAMP"/>
    <property type="match status" value="1"/>
</dbReference>
<dbReference type="CDD" id="cd06225">
    <property type="entry name" value="HAMP"/>
    <property type="match status" value="1"/>
</dbReference>
<dbReference type="Gene3D" id="6.10.340.10">
    <property type="match status" value="1"/>
</dbReference>
<feature type="transmembrane region" description="Helical" evidence="7">
    <location>
        <begin position="617"/>
        <end position="639"/>
    </location>
</feature>
<feature type="region of interest" description="Disordered" evidence="6">
    <location>
        <begin position="89"/>
        <end position="119"/>
    </location>
</feature>